<dbReference type="EMBL" id="FUEG01000047">
    <property type="protein sequence ID" value="SJL17664.1"/>
    <property type="molecule type" value="Genomic_DNA"/>
</dbReference>
<keyword evidence="1" id="KW-1133">Transmembrane helix</keyword>
<feature type="transmembrane region" description="Helical" evidence="1">
    <location>
        <begin position="111"/>
        <end position="136"/>
    </location>
</feature>
<evidence type="ECO:0000256" key="1">
    <source>
        <dbReference type="SAM" id="Phobius"/>
    </source>
</evidence>
<reference evidence="3" key="1">
    <citation type="journal article" date="2017" name="Nat. Ecol. Evol.">
        <title>Genome expansion and lineage-specific genetic innovations in the forest pathogenic fungi Armillaria.</title>
        <authorList>
            <person name="Sipos G."/>
            <person name="Prasanna A.N."/>
            <person name="Walter M.C."/>
            <person name="O'Connor E."/>
            <person name="Balint B."/>
            <person name="Krizsan K."/>
            <person name="Kiss B."/>
            <person name="Hess J."/>
            <person name="Varga T."/>
            <person name="Slot J."/>
            <person name="Riley R."/>
            <person name="Boka B."/>
            <person name="Rigling D."/>
            <person name="Barry K."/>
            <person name="Lee J."/>
            <person name="Mihaltcheva S."/>
            <person name="LaButti K."/>
            <person name="Lipzen A."/>
            <person name="Waldron R."/>
            <person name="Moloney N.M."/>
            <person name="Sperisen C."/>
            <person name="Kredics L."/>
            <person name="Vagvoelgyi C."/>
            <person name="Patrignani A."/>
            <person name="Fitzpatrick D."/>
            <person name="Nagy I."/>
            <person name="Doyle S."/>
            <person name="Anderson J.B."/>
            <person name="Grigoriev I.V."/>
            <person name="Gueldener U."/>
            <person name="Muensterkoetter M."/>
            <person name="Nagy L.G."/>
        </authorList>
    </citation>
    <scope>NUCLEOTIDE SEQUENCE [LARGE SCALE GENOMIC DNA]</scope>
    <source>
        <strain evidence="3">C18/9</strain>
    </source>
</reference>
<feature type="transmembrane region" description="Helical" evidence="1">
    <location>
        <begin position="219"/>
        <end position="244"/>
    </location>
</feature>
<keyword evidence="1" id="KW-0472">Membrane</keyword>
<accession>A0A284S9H5</accession>
<organism evidence="2 3">
    <name type="scientific">Armillaria ostoyae</name>
    <name type="common">Armillaria root rot fungus</name>
    <dbReference type="NCBI Taxonomy" id="47428"/>
    <lineage>
        <taxon>Eukaryota</taxon>
        <taxon>Fungi</taxon>
        <taxon>Dikarya</taxon>
        <taxon>Basidiomycota</taxon>
        <taxon>Agaricomycotina</taxon>
        <taxon>Agaricomycetes</taxon>
        <taxon>Agaricomycetidae</taxon>
        <taxon>Agaricales</taxon>
        <taxon>Marasmiineae</taxon>
        <taxon>Physalacriaceae</taxon>
        <taxon>Armillaria</taxon>
    </lineage>
</organism>
<dbReference type="CDD" id="cd00637">
    <property type="entry name" value="7tm_classA_rhodopsin-like"/>
    <property type="match status" value="1"/>
</dbReference>
<name>A0A284S9H5_ARMOS</name>
<dbReference type="Gene3D" id="2.60.120.260">
    <property type="entry name" value="Galactose-binding domain-like"/>
    <property type="match status" value="2"/>
</dbReference>
<proteinExistence type="predicted"/>
<dbReference type="AlphaFoldDB" id="A0A284S9H5"/>
<dbReference type="STRING" id="47428.A0A284S9H5"/>
<protein>
    <submittedName>
        <fullName evidence="2">Uncharacterized protein</fullName>
    </submittedName>
</protein>
<keyword evidence="1" id="KW-0812">Transmembrane</keyword>
<feature type="transmembrane region" description="Helical" evidence="1">
    <location>
        <begin position="65"/>
        <end position="87"/>
    </location>
</feature>
<keyword evidence="3" id="KW-1185">Reference proteome</keyword>
<feature type="transmembrane region" description="Helical" evidence="1">
    <location>
        <begin position="265"/>
        <end position="290"/>
    </location>
</feature>
<gene>
    <name evidence="2" type="ORF">ARMOST_21221</name>
</gene>
<dbReference type="Proteomes" id="UP000219338">
    <property type="component" value="Unassembled WGS sequence"/>
</dbReference>
<dbReference type="OrthoDB" id="10036721at2759"/>
<feature type="transmembrane region" description="Helical" evidence="1">
    <location>
        <begin position="159"/>
        <end position="181"/>
    </location>
</feature>
<sequence>MPLMILGQQTGQPPSAGLCLFQSGLIYAAPVLLVSSSLAFLLEVFFVLSHAIYGSALVSSTCTHILLLAVPSFIYMVVFSTALLIGLQQRESIERDEWSLYCHSTASSPTFITAIFVLIATLTMIILAVYMVFVLWKTKKRLKSIGADDNLSSIFPPSLFFRFLTFAICILLAIGLSASILPYPTSNSPFWKKGVQQRETIERDDANLYCHSTASSPTLITATFVLLEASTIVILDVYMAIVLWRTKRRLKSFGVNDDLSATFPLSLFFRTSAFGVYILFSIGITTASLFPSGGNSPYWKLALTSPPIGMALPFGIQKDIIAFYWRPRGRVGETVVYLLPAFLSAVTGTRLPHSADTPTSVSSARELGARAVDTPPDFSGSTWIWTGEQNGAANDEAPVGVRPFRKVIPSSSTKCPYGIDTHSDDSYSIVVNGKEIGAGNGYHTSAVYTVSLEPEGHNIFAIAVNNIGGAAGLIAAIRVDYSDGTTQTIVTDMTWKTIKATPPGGWTSPSFNDSAWISASSEGPTANTPWGMPALPSAMNMTGVSWIRTNETSAAGVDPLGHRPFRKTISSPYGKAAVCGKVVITADDEYTLYVNGNNIGNGSNWQAMQAYSIPILDADENYIAVDSVNTQPTVAGLIAGVLVAYNDGTSEAYYTDDSWKTLAATTPVGFQATDLDDSSWIGAKEWMHSGSPTVPRA</sequence>
<evidence type="ECO:0000313" key="3">
    <source>
        <dbReference type="Proteomes" id="UP000219338"/>
    </source>
</evidence>
<feature type="transmembrane region" description="Helical" evidence="1">
    <location>
        <begin position="25"/>
        <end position="53"/>
    </location>
</feature>
<evidence type="ECO:0000313" key="2">
    <source>
        <dbReference type="EMBL" id="SJL17664.1"/>
    </source>
</evidence>